<dbReference type="STRING" id="521096.Tpau_1897"/>
<evidence type="ECO:0000313" key="9">
    <source>
        <dbReference type="Proteomes" id="UP000001213"/>
    </source>
</evidence>
<feature type="domain" description="AB hydrolase-1" evidence="6">
    <location>
        <begin position="150"/>
        <end position="291"/>
    </location>
</feature>
<feature type="signal peptide" evidence="5">
    <location>
        <begin position="1"/>
        <end position="24"/>
    </location>
</feature>
<evidence type="ECO:0000256" key="1">
    <source>
        <dbReference type="ARBA" id="ARBA00010088"/>
    </source>
</evidence>
<dbReference type="Pfam" id="PF08386">
    <property type="entry name" value="Abhydrolase_4"/>
    <property type="match status" value="1"/>
</dbReference>
<reference evidence="8 9" key="2">
    <citation type="journal article" date="2011" name="Stand. Genomic Sci.">
        <title>Complete genome sequence of Tsukamurella paurometabola type strain (no. 33).</title>
        <authorList>
            <person name="Munk A.C."/>
            <person name="Lapidus A."/>
            <person name="Lucas S."/>
            <person name="Nolan M."/>
            <person name="Tice H."/>
            <person name="Cheng J.F."/>
            <person name="Del Rio T.G."/>
            <person name="Goodwin L."/>
            <person name="Pitluck S."/>
            <person name="Liolios K."/>
            <person name="Huntemann M."/>
            <person name="Ivanova N."/>
            <person name="Mavromatis K."/>
            <person name="Mikhailova N."/>
            <person name="Pati A."/>
            <person name="Chen A."/>
            <person name="Palaniappan K."/>
            <person name="Tapia R."/>
            <person name="Han C."/>
            <person name="Land M."/>
            <person name="Hauser L."/>
            <person name="Chang Y.J."/>
            <person name="Jeffries C.D."/>
            <person name="Brettin T."/>
            <person name="Yasawong M."/>
            <person name="Brambilla E.M."/>
            <person name="Rohde M."/>
            <person name="Sikorski J."/>
            <person name="Goker M."/>
            <person name="Detter J.C."/>
            <person name="Woyke T."/>
            <person name="Bristow J."/>
            <person name="Eisen J.A."/>
            <person name="Markowitz V."/>
            <person name="Hugenholtz P."/>
            <person name="Kyrpides N.C."/>
            <person name="Klenk H.P."/>
        </authorList>
    </citation>
    <scope>NUCLEOTIDE SEQUENCE [LARGE SCALE GENOMIC DNA]</scope>
    <source>
        <strain evidence="9">ATCC 8368 / DSM 20162 / CCUG 35730 / CIP 100753 / JCM 10117 / KCTC 9821 / NBRC 16120 / NCIMB 702349 / NCTC 13040</strain>
    </source>
</reference>
<organism evidence="8 9">
    <name type="scientific">Tsukamurella paurometabola (strain ATCC 8368 / DSM 20162 / CCUG 35730 / CIP 100753 / JCM 10117 / KCTC 9821 / NBRC 16120 / NCIMB 702349 / NCTC 13040)</name>
    <name type="common">Corynebacterium paurometabolum</name>
    <dbReference type="NCBI Taxonomy" id="521096"/>
    <lineage>
        <taxon>Bacteria</taxon>
        <taxon>Bacillati</taxon>
        <taxon>Actinomycetota</taxon>
        <taxon>Actinomycetes</taxon>
        <taxon>Mycobacteriales</taxon>
        <taxon>Tsukamurellaceae</taxon>
        <taxon>Tsukamurella</taxon>
    </lineage>
</organism>
<reference evidence="9" key="1">
    <citation type="submission" date="2010-03" db="EMBL/GenBank/DDBJ databases">
        <title>The complete chromosome of Tsukamurella paurometabola DSM 20162.</title>
        <authorList>
            <consortium name="US DOE Joint Genome Institute (JGI-PGF)"/>
            <person name="Lucas S."/>
            <person name="Copeland A."/>
            <person name="Lapidus A."/>
            <person name="Glavina del Rio T."/>
            <person name="Dalin E."/>
            <person name="Tice H."/>
            <person name="Bruce D."/>
            <person name="Goodwin L."/>
            <person name="Pitluck S."/>
            <person name="Kyrpides N."/>
            <person name="Mavromatis K."/>
            <person name="Ivanova N."/>
            <person name="Mikhailova N."/>
            <person name="Munk A.C."/>
            <person name="Brettin T."/>
            <person name="Detter J.C."/>
            <person name="Tapia R."/>
            <person name="Han C."/>
            <person name="Larimer F."/>
            <person name="Land M."/>
            <person name="Hauser L."/>
            <person name="Markowitz V."/>
            <person name="Cheng J.-F."/>
            <person name="Hugenholtz P."/>
            <person name="Woyke T."/>
            <person name="Wu D."/>
            <person name="Jando M."/>
            <person name="Brambilla E."/>
            <person name="Klenk H.-P."/>
            <person name="Eisen J.A."/>
        </authorList>
    </citation>
    <scope>NUCLEOTIDE SEQUENCE [LARGE SCALE GENOMIC DNA]</scope>
    <source>
        <strain evidence="9">ATCC 8368 / DSM 20162 / CCUG 35730 / CIP 100753 / JCM 10117 / KCTC 9821 / NBRC 16120 / NCIMB 702349 / NCTC 13040</strain>
    </source>
</reference>
<dbReference type="KEGG" id="tpr:Tpau_1897"/>
<evidence type="ECO:0000256" key="3">
    <source>
        <dbReference type="ARBA" id="ARBA00022801"/>
    </source>
</evidence>
<feature type="chain" id="PRO_5038395897" evidence="5">
    <location>
        <begin position="25"/>
        <end position="520"/>
    </location>
</feature>
<dbReference type="RefSeq" id="WP_013126533.1">
    <property type="nucleotide sequence ID" value="NC_014158.1"/>
</dbReference>
<proteinExistence type="inferred from homology"/>
<dbReference type="PROSITE" id="PS51257">
    <property type="entry name" value="PROKAR_LIPOPROTEIN"/>
    <property type="match status" value="1"/>
</dbReference>
<keyword evidence="2 5" id="KW-0732">Signal</keyword>
<comment type="similarity">
    <text evidence="1">Belongs to the peptidase S33 family.</text>
</comment>
<dbReference type="PANTHER" id="PTHR43248:SF29">
    <property type="entry name" value="TRIPEPTIDYL AMINOPEPTIDASE"/>
    <property type="match status" value="1"/>
</dbReference>
<evidence type="ECO:0000256" key="2">
    <source>
        <dbReference type="ARBA" id="ARBA00022729"/>
    </source>
</evidence>
<keyword evidence="9" id="KW-1185">Reference proteome</keyword>
<feature type="region of interest" description="Disordered" evidence="4">
    <location>
        <begin position="42"/>
        <end position="67"/>
    </location>
</feature>
<dbReference type="GO" id="GO:0016787">
    <property type="term" value="F:hydrolase activity"/>
    <property type="evidence" value="ECO:0007669"/>
    <property type="project" value="UniProtKB-KW"/>
</dbReference>
<protein>
    <submittedName>
        <fullName evidence="8">TAP domain protein</fullName>
    </submittedName>
</protein>
<accession>D5UN13</accession>
<dbReference type="Proteomes" id="UP000001213">
    <property type="component" value="Chromosome"/>
</dbReference>
<dbReference type="AlphaFoldDB" id="D5UN13"/>
<dbReference type="HOGENOM" id="CLU_013364_4_0_11"/>
<dbReference type="InterPro" id="IPR000073">
    <property type="entry name" value="AB_hydrolase_1"/>
</dbReference>
<dbReference type="Pfam" id="PF00561">
    <property type="entry name" value="Abhydrolase_1"/>
    <property type="match status" value="1"/>
</dbReference>
<dbReference type="EMBL" id="CP001966">
    <property type="protein sequence ID" value="ADG78510.1"/>
    <property type="molecule type" value="Genomic_DNA"/>
</dbReference>
<sequence>MPHPRAVRPLIIGVVLIAAAVAAAGCAPSPAPSPGYVTDFGSGGGGAAPSSSTNPVDSAPAWRAPQNDPIAWQDCTGQLGERYAAPAAGNATLQCGTLTVAIGQSRAPLRVALTRAVGPGTPKDAAPLVLVGGTEFTSQRALTTLAAAEAPLLASRPVVAIDRRGLGASSPLTCRSAEQRAVFRTGGNPTADLDDRIAALGRASIEASTLCGDAYPTTLTAFTAAGAAEDLEALRSAWKVPALALLGVGDGSSTVLAYAAEHPKQVARLALDSPVRYAAMESARAEDAAKGTAATLQALSTQCGPGCALGPDPASAVRELVDRAASGALAPFTDTDVRRAVITTLGIGAGTRDARIAALATALQAARTGDPGPLRAILRTADDALGTDGQFIGRCSDAVQKASPDQAKSLAQKWGPQYRLGAASALSLADCSAWPTMPAPPTLTPLSVRSLVATAAADPLTSRDALESLTGQLTVAGAQPGAVTWGGIGDGAVLRSSCVQNAVVTYLDRLEAPSTRACPA</sequence>
<gene>
    <name evidence="8" type="ordered locus">Tpau_1897</name>
</gene>
<evidence type="ECO:0000259" key="6">
    <source>
        <dbReference type="Pfam" id="PF00561"/>
    </source>
</evidence>
<evidence type="ECO:0000256" key="5">
    <source>
        <dbReference type="SAM" id="SignalP"/>
    </source>
</evidence>
<dbReference type="Gene3D" id="3.40.50.1820">
    <property type="entry name" value="alpha/beta hydrolase"/>
    <property type="match status" value="1"/>
</dbReference>
<evidence type="ECO:0000259" key="7">
    <source>
        <dbReference type="Pfam" id="PF08386"/>
    </source>
</evidence>
<feature type="domain" description="Peptidase S33 tripeptidyl aminopeptidase-like C-terminal" evidence="7">
    <location>
        <begin position="421"/>
        <end position="515"/>
    </location>
</feature>
<dbReference type="InterPro" id="IPR013595">
    <property type="entry name" value="Pept_S33_TAP-like_C"/>
</dbReference>
<keyword evidence="3" id="KW-0378">Hydrolase</keyword>
<dbReference type="InterPro" id="IPR051601">
    <property type="entry name" value="Serine_prot/Carboxylest_S33"/>
</dbReference>
<evidence type="ECO:0000256" key="4">
    <source>
        <dbReference type="SAM" id="MobiDB-lite"/>
    </source>
</evidence>
<dbReference type="InterPro" id="IPR029058">
    <property type="entry name" value="AB_hydrolase_fold"/>
</dbReference>
<dbReference type="eggNOG" id="COG0596">
    <property type="taxonomic scope" value="Bacteria"/>
</dbReference>
<name>D5UN13_TSUPD</name>
<dbReference type="PANTHER" id="PTHR43248">
    <property type="entry name" value="2-SUCCINYL-6-HYDROXY-2,4-CYCLOHEXADIENE-1-CARBOXYLATE SYNTHASE"/>
    <property type="match status" value="1"/>
</dbReference>
<evidence type="ECO:0000313" key="8">
    <source>
        <dbReference type="EMBL" id="ADG78510.1"/>
    </source>
</evidence>
<dbReference type="SUPFAM" id="SSF53474">
    <property type="entry name" value="alpha/beta-Hydrolases"/>
    <property type="match status" value="1"/>
</dbReference>